<dbReference type="SMART" id="SM00733">
    <property type="entry name" value="Mterf"/>
    <property type="match status" value="5"/>
</dbReference>
<evidence type="ECO:0000313" key="4">
    <source>
        <dbReference type="EMBL" id="KAG8363433.1"/>
    </source>
</evidence>
<evidence type="ECO:0000256" key="3">
    <source>
        <dbReference type="ARBA" id="ARBA00022946"/>
    </source>
</evidence>
<dbReference type="EMBL" id="WHWC01000019">
    <property type="protein sequence ID" value="KAG8363433.1"/>
    <property type="molecule type" value="Genomic_DNA"/>
</dbReference>
<keyword evidence="5" id="KW-1185">Reference proteome</keyword>
<name>A0AAV6W0W9_9LAMI</name>
<dbReference type="InterPro" id="IPR038538">
    <property type="entry name" value="MTERF_sf"/>
</dbReference>
<evidence type="ECO:0000256" key="2">
    <source>
        <dbReference type="ARBA" id="ARBA00022472"/>
    </source>
</evidence>
<accession>A0AAV6W0W9</accession>
<comment type="similarity">
    <text evidence="1">Belongs to the mTERF family.</text>
</comment>
<reference evidence="4" key="1">
    <citation type="submission" date="2019-10" db="EMBL/GenBank/DDBJ databases">
        <authorList>
            <person name="Zhang R."/>
            <person name="Pan Y."/>
            <person name="Wang J."/>
            <person name="Ma R."/>
            <person name="Yu S."/>
        </authorList>
    </citation>
    <scope>NUCLEOTIDE SEQUENCE</scope>
    <source>
        <strain evidence="4">LA-IB0</strain>
        <tissue evidence="4">Leaf</tissue>
    </source>
</reference>
<dbReference type="Pfam" id="PF02536">
    <property type="entry name" value="mTERF"/>
    <property type="match status" value="2"/>
</dbReference>
<dbReference type="PANTHER" id="PTHR13068:SF113">
    <property type="entry name" value="TRANSCRIPTION TERMINATION FACTOR MTEF18, MITOCHONDRIAL"/>
    <property type="match status" value="1"/>
</dbReference>
<evidence type="ECO:0000256" key="1">
    <source>
        <dbReference type="ARBA" id="ARBA00007692"/>
    </source>
</evidence>
<dbReference type="GO" id="GO:0006353">
    <property type="term" value="P:DNA-templated transcription termination"/>
    <property type="evidence" value="ECO:0007669"/>
    <property type="project" value="UniProtKB-KW"/>
</dbReference>
<gene>
    <name evidence="4" type="ORF">BUALT_Bualt19G0022100</name>
</gene>
<comment type="caution">
    <text evidence="4">The sequence shown here is derived from an EMBL/GenBank/DDBJ whole genome shotgun (WGS) entry which is preliminary data.</text>
</comment>
<dbReference type="GO" id="GO:0003676">
    <property type="term" value="F:nucleic acid binding"/>
    <property type="evidence" value="ECO:0007669"/>
    <property type="project" value="InterPro"/>
</dbReference>
<proteinExistence type="inferred from homology"/>
<dbReference type="PANTHER" id="PTHR13068">
    <property type="entry name" value="CGI-12 PROTEIN-RELATED"/>
    <property type="match status" value="1"/>
</dbReference>
<keyword evidence="2" id="KW-0805">Transcription regulation</keyword>
<protein>
    <submittedName>
        <fullName evidence="4">Uncharacterized protein</fullName>
    </submittedName>
</protein>
<dbReference type="AlphaFoldDB" id="A0AAV6W0W9"/>
<dbReference type="Proteomes" id="UP000826271">
    <property type="component" value="Unassembled WGS sequence"/>
</dbReference>
<keyword evidence="2" id="KW-0806">Transcription termination</keyword>
<evidence type="ECO:0000313" key="5">
    <source>
        <dbReference type="Proteomes" id="UP000826271"/>
    </source>
</evidence>
<dbReference type="FunFam" id="1.25.70.10:FF:000017">
    <property type="entry name" value="Transcription termination factor MTEF18, mitochondrial"/>
    <property type="match status" value="1"/>
</dbReference>
<organism evidence="4 5">
    <name type="scientific">Buddleja alternifolia</name>
    <dbReference type="NCBI Taxonomy" id="168488"/>
    <lineage>
        <taxon>Eukaryota</taxon>
        <taxon>Viridiplantae</taxon>
        <taxon>Streptophyta</taxon>
        <taxon>Embryophyta</taxon>
        <taxon>Tracheophyta</taxon>
        <taxon>Spermatophyta</taxon>
        <taxon>Magnoliopsida</taxon>
        <taxon>eudicotyledons</taxon>
        <taxon>Gunneridae</taxon>
        <taxon>Pentapetalae</taxon>
        <taxon>asterids</taxon>
        <taxon>lamiids</taxon>
        <taxon>Lamiales</taxon>
        <taxon>Scrophulariaceae</taxon>
        <taxon>Buddlejeae</taxon>
        <taxon>Buddleja</taxon>
    </lineage>
</organism>
<sequence>MLLSRRTTTASAVIFSYFTTTLSHYFSTTTSNLPKPFSKIPWKHRSKAIQDSQKALTEYLHATRSLPFLYAEHIATNSPQSLWKIAAKIPFSPSNFITSFQRFLRYHPVNEVDFFLESIGLKCDENENPCSFFPRNTFFLSDWKQFNVVCALAGMGFPWSKLGLLCKDERLVFDVNPSELQRRVERVKEGYGFDSVSVIGVCLAFPRVLYYRMDGLLSDLKVLFVDYDLLSSVEGNVDAIFDVCEKIRLFYDLGCEMGKVGEMMGRSKAIFIDYSKEVLVSKIEYFCKLNVEKDQIGIFLLSRPEIFAFDLESRVISVSGFLKHFGLTRNELKSLRKKYPHAFGRNRMANLPHIMRLMDLSEWFFEKMKNGDHLLLNTYTIRRMDEDSDKHYTDSLRKIRAKRTYAHVIKKLNFLHCIGFGENKFAIKALALLNSSSNQLQQRFNCLLKCGIEYSKLCAMLRLSAKILNQQESILEKKLEYLCSDLGSSLEYLDVFPGYLCYDLEKRIKPRYELHKWLVEKGFCEKEYSLSTIIASSEKTFVARISRIHPDAAKKWQENALKKGGRECCEEQSVP</sequence>
<dbReference type="InterPro" id="IPR003690">
    <property type="entry name" value="MTERF"/>
</dbReference>
<keyword evidence="2" id="KW-0804">Transcription</keyword>
<dbReference type="Gene3D" id="1.25.70.10">
    <property type="entry name" value="Transcription termination factor 3, mitochondrial"/>
    <property type="match status" value="2"/>
</dbReference>
<keyword evidence="3" id="KW-0809">Transit peptide</keyword>